<dbReference type="Pfam" id="PF00497">
    <property type="entry name" value="SBP_bac_3"/>
    <property type="match status" value="1"/>
</dbReference>
<evidence type="ECO:0000256" key="1">
    <source>
        <dbReference type="ARBA" id="ARBA00022729"/>
    </source>
</evidence>
<keyword evidence="1 2" id="KW-0732">Signal</keyword>
<dbReference type="Proteomes" id="UP000183447">
    <property type="component" value="Unassembled WGS sequence"/>
</dbReference>
<keyword evidence="5" id="KW-1185">Reference proteome</keyword>
<evidence type="ECO:0000259" key="3">
    <source>
        <dbReference type="SMART" id="SM00062"/>
    </source>
</evidence>
<dbReference type="Gene3D" id="3.40.190.10">
    <property type="entry name" value="Periplasmic binding protein-like II"/>
    <property type="match status" value="2"/>
</dbReference>
<dbReference type="OrthoDB" id="9768183at2"/>
<dbReference type="PANTHER" id="PTHR35936:SF17">
    <property type="entry name" value="ARGININE-BINDING EXTRACELLULAR PROTEIN ARTP"/>
    <property type="match status" value="1"/>
</dbReference>
<proteinExistence type="predicted"/>
<dbReference type="SUPFAM" id="SSF53850">
    <property type="entry name" value="Periplasmic binding protein-like II"/>
    <property type="match status" value="1"/>
</dbReference>
<dbReference type="AlphaFoldDB" id="A0A1K2HXG9"/>
<gene>
    <name evidence="4" type="ORF">SAMN02983003_1831</name>
</gene>
<evidence type="ECO:0000313" key="4">
    <source>
        <dbReference type="EMBL" id="SFZ83762.1"/>
    </source>
</evidence>
<dbReference type="InterPro" id="IPR001638">
    <property type="entry name" value="Solute-binding_3/MltF_N"/>
</dbReference>
<feature type="signal peptide" evidence="2">
    <location>
        <begin position="1"/>
        <end position="30"/>
    </location>
</feature>
<dbReference type="STRING" id="665118.SAMN02983003_1831"/>
<sequence length="296" mass="31621">MFGTSKSFRRLGLALASAALIAGGSLAASAQDGSHNASGPLVVAMDVGYAPWAMQSPDGKTEGFQVDVMNEIARQLGRPGIEVIDTNFSAIFAGLFANRYELIGSPIAITAERAKEMAFTEAFVSNGQAFITKGSEADFTDLETLRGKEVATNSGSTADKYLTENAEKYGWSVQRYDKDTDAVQAVITNRAYAALTDVYRGRYTVASAGDQIKVAYVMNTQTQVGLALRKDDAEFLGTVESAIECMKLTGKFAEIHQKWFGVPPGVDTVMNQVFVGIGPVGFEGYDAAAYHAPACK</sequence>
<dbReference type="SMART" id="SM00062">
    <property type="entry name" value="PBPb"/>
    <property type="match status" value="1"/>
</dbReference>
<feature type="domain" description="Solute-binding protein family 3/N-terminal" evidence="3">
    <location>
        <begin position="40"/>
        <end position="263"/>
    </location>
</feature>
<reference evidence="4 5" key="1">
    <citation type="submission" date="2016-11" db="EMBL/GenBank/DDBJ databases">
        <authorList>
            <person name="Jaros S."/>
            <person name="Januszkiewicz K."/>
            <person name="Wedrychowicz H."/>
        </authorList>
    </citation>
    <scope>NUCLEOTIDE SEQUENCE [LARGE SCALE GENOMIC DNA]</scope>
    <source>
        <strain evidence="4 5">ATCC 23634</strain>
    </source>
</reference>
<evidence type="ECO:0000313" key="5">
    <source>
        <dbReference type="Proteomes" id="UP000183447"/>
    </source>
</evidence>
<organism evidence="4 5">
    <name type="scientific">Devosia enhydra</name>
    <dbReference type="NCBI Taxonomy" id="665118"/>
    <lineage>
        <taxon>Bacteria</taxon>
        <taxon>Pseudomonadati</taxon>
        <taxon>Pseudomonadota</taxon>
        <taxon>Alphaproteobacteria</taxon>
        <taxon>Hyphomicrobiales</taxon>
        <taxon>Devosiaceae</taxon>
        <taxon>Devosia</taxon>
    </lineage>
</organism>
<accession>A0A1K2HXG9</accession>
<dbReference type="CDD" id="cd13530">
    <property type="entry name" value="PBP2_peptides_like"/>
    <property type="match status" value="1"/>
</dbReference>
<dbReference type="EMBL" id="FPKU01000001">
    <property type="protein sequence ID" value="SFZ83762.1"/>
    <property type="molecule type" value="Genomic_DNA"/>
</dbReference>
<evidence type="ECO:0000256" key="2">
    <source>
        <dbReference type="SAM" id="SignalP"/>
    </source>
</evidence>
<feature type="chain" id="PRO_5012272952" evidence="2">
    <location>
        <begin position="31"/>
        <end position="296"/>
    </location>
</feature>
<protein>
    <submittedName>
        <fullName evidence="4">Polar amino acid transport system substrate-binding protein</fullName>
    </submittedName>
</protein>
<name>A0A1K2HXG9_9HYPH</name>
<dbReference type="PANTHER" id="PTHR35936">
    <property type="entry name" value="MEMBRANE-BOUND LYTIC MUREIN TRANSGLYCOSYLASE F"/>
    <property type="match status" value="1"/>
</dbReference>
<dbReference type="RefSeq" id="WP_072341188.1">
    <property type="nucleotide sequence ID" value="NZ_FPKU01000001.1"/>
</dbReference>